<name>A0A6B0U875_IXORI</name>
<accession>A0A6B0U875</accession>
<evidence type="ECO:0000256" key="1">
    <source>
        <dbReference type="SAM" id="SignalP"/>
    </source>
</evidence>
<keyword evidence="1" id="KW-0732">Signal</keyword>
<proteinExistence type="predicted"/>
<dbReference type="EMBL" id="GIFC01002971">
    <property type="protein sequence ID" value="MXU85054.1"/>
    <property type="molecule type" value="Transcribed_RNA"/>
</dbReference>
<sequence>MTLFVNFSFTPLACLLCCLLSWTRQLSPEHTELPRLLPALHTSCFFQGMCWNISCCPQPPQTGSFSLWLQSCRMGVDSYSSGSS</sequence>
<feature type="chain" id="PRO_5025574613" evidence="1">
    <location>
        <begin position="29"/>
        <end position="84"/>
    </location>
</feature>
<feature type="signal peptide" evidence="1">
    <location>
        <begin position="1"/>
        <end position="28"/>
    </location>
</feature>
<reference evidence="2" key="1">
    <citation type="submission" date="2019-12" db="EMBL/GenBank/DDBJ databases">
        <title>An insight into the sialome of adult female Ixodes ricinus ticks feeding for 6 days.</title>
        <authorList>
            <person name="Perner J."/>
            <person name="Ribeiro J.M.C."/>
        </authorList>
    </citation>
    <scope>NUCLEOTIDE SEQUENCE</scope>
    <source>
        <strain evidence="2">Semi-engorged</strain>
        <tissue evidence="2">Salivary glands</tissue>
    </source>
</reference>
<evidence type="ECO:0000313" key="2">
    <source>
        <dbReference type="EMBL" id="MXU85054.1"/>
    </source>
</evidence>
<protein>
    <submittedName>
        <fullName evidence="2">Putative secreted protein</fullName>
    </submittedName>
</protein>
<organism evidence="2">
    <name type="scientific">Ixodes ricinus</name>
    <name type="common">Common tick</name>
    <name type="synonym">Acarus ricinus</name>
    <dbReference type="NCBI Taxonomy" id="34613"/>
    <lineage>
        <taxon>Eukaryota</taxon>
        <taxon>Metazoa</taxon>
        <taxon>Ecdysozoa</taxon>
        <taxon>Arthropoda</taxon>
        <taxon>Chelicerata</taxon>
        <taxon>Arachnida</taxon>
        <taxon>Acari</taxon>
        <taxon>Parasitiformes</taxon>
        <taxon>Ixodida</taxon>
        <taxon>Ixodoidea</taxon>
        <taxon>Ixodidae</taxon>
        <taxon>Ixodinae</taxon>
        <taxon>Ixodes</taxon>
    </lineage>
</organism>
<dbReference type="AlphaFoldDB" id="A0A6B0U875"/>